<dbReference type="EMBL" id="NNAY01001002">
    <property type="protein sequence ID" value="OXU25531.1"/>
    <property type="molecule type" value="Genomic_DNA"/>
</dbReference>
<gene>
    <name evidence="1" type="ORF">TSAR_000330</name>
</gene>
<reference evidence="1 2" key="1">
    <citation type="journal article" date="2017" name="Curr. Biol.">
        <title>The Evolution of Venom by Co-option of Single-Copy Genes.</title>
        <authorList>
            <person name="Martinson E.O."/>
            <person name="Mrinalini"/>
            <person name="Kelkar Y.D."/>
            <person name="Chang C.H."/>
            <person name="Werren J.H."/>
        </authorList>
    </citation>
    <scope>NUCLEOTIDE SEQUENCE [LARGE SCALE GENOMIC DNA]</scope>
    <source>
        <strain evidence="1 2">Alberta</strain>
        <tissue evidence="1">Whole body</tissue>
    </source>
</reference>
<dbReference type="AlphaFoldDB" id="A0A232F440"/>
<proteinExistence type="predicted"/>
<accession>A0A232F440</accession>
<organism evidence="1 2">
    <name type="scientific">Trichomalopsis sarcophagae</name>
    <dbReference type="NCBI Taxonomy" id="543379"/>
    <lineage>
        <taxon>Eukaryota</taxon>
        <taxon>Metazoa</taxon>
        <taxon>Ecdysozoa</taxon>
        <taxon>Arthropoda</taxon>
        <taxon>Hexapoda</taxon>
        <taxon>Insecta</taxon>
        <taxon>Pterygota</taxon>
        <taxon>Neoptera</taxon>
        <taxon>Endopterygota</taxon>
        <taxon>Hymenoptera</taxon>
        <taxon>Apocrita</taxon>
        <taxon>Proctotrupomorpha</taxon>
        <taxon>Chalcidoidea</taxon>
        <taxon>Pteromalidae</taxon>
        <taxon>Pteromalinae</taxon>
        <taxon>Trichomalopsis</taxon>
    </lineage>
</organism>
<keyword evidence="2" id="KW-1185">Reference proteome</keyword>
<dbReference type="Proteomes" id="UP000215335">
    <property type="component" value="Unassembled WGS sequence"/>
</dbReference>
<sequence length="82" mass="9154">MQAGCTGGCLARSSFPSGRHCPRYTPRAHCLVSSERDFLIPPFTRLFDTRTHCVSLSLSLSLRITFTARTVCFTWTTIVQQG</sequence>
<comment type="caution">
    <text evidence="1">The sequence shown here is derived from an EMBL/GenBank/DDBJ whole genome shotgun (WGS) entry which is preliminary data.</text>
</comment>
<evidence type="ECO:0000313" key="2">
    <source>
        <dbReference type="Proteomes" id="UP000215335"/>
    </source>
</evidence>
<name>A0A232F440_9HYME</name>
<evidence type="ECO:0000313" key="1">
    <source>
        <dbReference type="EMBL" id="OXU25531.1"/>
    </source>
</evidence>
<protein>
    <submittedName>
        <fullName evidence="1">Uncharacterized protein</fullName>
    </submittedName>
</protein>